<proteinExistence type="predicted"/>
<sequence length="158" mass="17988">MSNEAIAKELKRIAGNLWDVQSDIIRKAREENKDKEATLKLIHEYNSLTGEENIFFRCNTTIARNHDRPQCESTTYPVEGIMEYDPEIINDIVRELLQAVNQQIDFVVMGGLTMYDEDISSLFKQYWRGAMESMGVEGFNVGLVIVLGSIHKVTVTVS</sequence>
<accession>A0A4D6DWS0</accession>
<evidence type="ECO:0000313" key="2">
    <source>
        <dbReference type="Proteomes" id="UP000297195"/>
    </source>
</evidence>
<evidence type="ECO:0000313" key="1">
    <source>
        <dbReference type="EMBL" id="QBZ70755.1"/>
    </source>
</evidence>
<protein>
    <submittedName>
        <fullName evidence="1">Uncharacterized protein</fullName>
    </submittedName>
</protein>
<reference evidence="1 2" key="1">
    <citation type="submission" date="2019-03" db="EMBL/GenBank/DDBJ databases">
        <authorList>
            <person name="Kim S.G."/>
            <person name="Park S.C."/>
        </authorList>
    </citation>
    <scope>NUCLEOTIDE SEQUENCE [LARGE SCALE GENOMIC DNA]</scope>
</reference>
<name>A0A4D6DWS0_9CAUD</name>
<organism evidence="1 2">
    <name type="scientific">Edwardsiella phage pEt-SU</name>
    <dbReference type="NCBI Taxonomy" id="2562142"/>
    <lineage>
        <taxon>Viruses</taxon>
        <taxon>Duplodnaviria</taxon>
        <taxon>Heunggongvirae</taxon>
        <taxon>Uroviricota</taxon>
        <taxon>Caudoviricetes</taxon>
        <taxon>Chimalliviridae</taxon>
        <taxon>Petsuvirus</taxon>
        <taxon>Petsuvirus pEtSU</taxon>
    </lineage>
</organism>
<dbReference type="EMBL" id="MK689364">
    <property type="protein sequence ID" value="QBZ70755.1"/>
    <property type="molecule type" value="Genomic_DNA"/>
</dbReference>
<gene>
    <name evidence="1" type="ORF">pETSU_174</name>
</gene>
<keyword evidence="2" id="KW-1185">Reference proteome</keyword>
<dbReference type="Proteomes" id="UP000297195">
    <property type="component" value="Segment"/>
</dbReference>